<comment type="caution">
    <text evidence="2">The sequence shown here is derived from an EMBL/GenBank/DDBJ whole genome shotgun (WGS) entry which is preliminary data.</text>
</comment>
<reference evidence="2" key="1">
    <citation type="submission" date="2021-09" db="EMBL/GenBank/DDBJ databases">
        <title>The genome of Mauremys mutica provides insights into the evolution of semi-aquatic lifestyle.</title>
        <authorList>
            <person name="Gong S."/>
            <person name="Gao Y."/>
        </authorList>
    </citation>
    <scope>NUCLEOTIDE SEQUENCE</scope>
    <source>
        <strain evidence="2">MM-2020</strain>
        <tissue evidence="2">Muscle</tissue>
    </source>
</reference>
<name>A0A9D3XKL6_9SAUR</name>
<gene>
    <name evidence="2" type="ORF">KIL84_004696</name>
</gene>
<protein>
    <submittedName>
        <fullName evidence="2">Uncharacterized protein</fullName>
    </submittedName>
</protein>
<feature type="compositionally biased region" description="Polar residues" evidence="1">
    <location>
        <begin position="70"/>
        <end position="82"/>
    </location>
</feature>
<evidence type="ECO:0000256" key="1">
    <source>
        <dbReference type="SAM" id="MobiDB-lite"/>
    </source>
</evidence>
<evidence type="ECO:0000313" key="2">
    <source>
        <dbReference type="EMBL" id="KAH1183204.1"/>
    </source>
</evidence>
<organism evidence="2 3">
    <name type="scientific">Mauremys mutica</name>
    <name type="common">yellowpond turtle</name>
    <dbReference type="NCBI Taxonomy" id="74926"/>
    <lineage>
        <taxon>Eukaryota</taxon>
        <taxon>Metazoa</taxon>
        <taxon>Chordata</taxon>
        <taxon>Craniata</taxon>
        <taxon>Vertebrata</taxon>
        <taxon>Euteleostomi</taxon>
        <taxon>Archelosauria</taxon>
        <taxon>Testudinata</taxon>
        <taxon>Testudines</taxon>
        <taxon>Cryptodira</taxon>
        <taxon>Durocryptodira</taxon>
        <taxon>Testudinoidea</taxon>
        <taxon>Geoemydidae</taxon>
        <taxon>Geoemydinae</taxon>
        <taxon>Mauremys</taxon>
    </lineage>
</organism>
<feature type="region of interest" description="Disordered" evidence="1">
    <location>
        <begin position="66"/>
        <end position="87"/>
    </location>
</feature>
<proteinExistence type="predicted"/>
<sequence>MFCITWRMKNCAKIASKTAFPNGSLPQRAEHKGSAFWTVRALQMYRKCVGAVGFLFPLDKVVPGPAINSDPVSRTGPESVNMQGGEDVAQSSRLIQSAAGEPLTTPSFSRAIESVSELNAKQQHIVAQSIRETMGKTVKGALRTSGGTWGG</sequence>
<dbReference type="AlphaFoldDB" id="A0A9D3XKL6"/>
<keyword evidence="3" id="KW-1185">Reference proteome</keyword>
<dbReference type="Proteomes" id="UP000827986">
    <property type="component" value="Unassembled WGS sequence"/>
</dbReference>
<evidence type="ECO:0000313" key="3">
    <source>
        <dbReference type="Proteomes" id="UP000827986"/>
    </source>
</evidence>
<dbReference type="EMBL" id="JAHDVG010000466">
    <property type="protein sequence ID" value="KAH1183204.1"/>
    <property type="molecule type" value="Genomic_DNA"/>
</dbReference>
<accession>A0A9D3XKL6</accession>